<evidence type="ECO:0000313" key="1">
    <source>
        <dbReference type="EMBL" id="BBK21177.1"/>
    </source>
</evidence>
<evidence type="ECO:0000313" key="4">
    <source>
        <dbReference type="EMBL" id="BBK23390.1"/>
    </source>
</evidence>
<proteinExistence type="predicted"/>
<dbReference type="KEGG" id="aarg:Aargi30884_00800"/>
<evidence type="ECO:0000313" key="3">
    <source>
        <dbReference type="EMBL" id="BBK22483.1"/>
    </source>
</evidence>
<reference evidence="6" key="1">
    <citation type="submission" date="2019-05" db="EMBL/GenBank/DDBJ databases">
        <title>Complete genome sequencing of Absiella argi strain JCM 30884.</title>
        <authorList>
            <person name="Sakamoto M."/>
            <person name="Murakami T."/>
            <person name="Mori H."/>
        </authorList>
    </citation>
    <scope>NUCLEOTIDE SEQUENCE [LARGE SCALE GENOMIC DNA]</scope>
    <source>
        <strain evidence="6">JCM 30884</strain>
    </source>
</reference>
<dbReference type="KEGG" id="aarg:Aargi30884_07630"/>
<dbReference type="AlphaFoldDB" id="A0A6N4TFW4"/>
<evidence type="ECO:0000313" key="5">
    <source>
        <dbReference type="EMBL" id="BBK23953.1"/>
    </source>
</evidence>
<dbReference type="EMBL" id="AP019695">
    <property type="protein sequence ID" value="BBK23390.1"/>
    <property type="molecule type" value="Genomic_DNA"/>
</dbReference>
<dbReference type="Proteomes" id="UP000464754">
    <property type="component" value="Chromosome"/>
</dbReference>
<keyword evidence="6" id="KW-1185">Reference proteome</keyword>
<dbReference type="EMBL" id="AP019695">
    <property type="protein sequence ID" value="BBK21860.1"/>
    <property type="molecule type" value="Genomic_DNA"/>
</dbReference>
<dbReference type="EMBL" id="AP019695">
    <property type="protein sequence ID" value="BBK22483.1"/>
    <property type="molecule type" value="Genomic_DNA"/>
</dbReference>
<dbReference type="EMBL" id="AP019695">
    <property type="protein sequence ID" value="BBK23953.1"/>
    <property type="molecule type" value="Genomic_DNA"/>
</dbReference>
<gene>
    <name evidence="1" type="ORF">Aargi30884_00800</name>
    <name evidence="2" type="ORF">Aargi30884_07630</name>
    <name evidence="3" type="ORF">Aargi30884_13860</name>
    <name evidence="4" type="ORF">Aargi30884_22930</name>
    <name evidence="5" type="ORF">Aargi30884_28560</name>
</gene>
<dbReference type="KEGG" id="aarg:Aargi30884_28560"/>
<evidence type="ECO:0000313" key="6">
    <source>
        <dbReference type="Proteomes" id="UP000464754"/>
    </source>
</evidence>
<protein>
    <submittedName>
        <fullName evidence="2">Uncharacterized protein</fullName>
    </submittedName>
</protein>
<name>A0A6N4TFW4_9FIRM</name>
<accession>A0A6N4TFW4</accession>
<organism evidence="2 6">
    <name type="scientific">Amedibacterium intestinale</name>
    <dbReference type="NCBI Taxonomy" id="2583452"/>
    <lineage>
        <taxon>Bacteria</taxon>
        <taxon>Bacillati</taxon>
        <taxon>Bacillota</taxon>
        <taxon>Erysipelotrichia</taxon>
        <taxon>Erysipelotrichales</taxon>
        <taxon>Erysipelotrichaceae</taxon>
        <taxon>Amedibacterium</taxon>
    </lineage>
</organism>
<evidence type="ECO:0000313" key="2">
    <source>
        <dbReference type="EMBL" id="BBK21860.1"/>
    </source>
</evidence>
<sequence length="72" mass="8066">MTQIVSLLWVSKTRFYENPYNVTGIIKVAGLEKKPTDICTDSVFGTLKAGNMEILLSMKCSHHKVIVRLAII</sequence>
<dbReference type="KEGG" id="aarg:Aargi30884_22930"/>
<reference evidence="2" key="2">
    <citation type="journal article" date="2020" name="Int. J. Syst. Evol. Microbiol.">
        <title>Amedibacterium intestinale gen. nov., sp. nov., isolated from human faeces, and reclassification of Eubacterium dolichum Moore et al. 1976 (Approved Lists 1980) as Amedibacillus dolichus gen. nov., comb. nov.</title>
        <authorList>
            <person name="Ikeyama N."/>
            <person name="Toyoda A."/>
            <person name="Morohoshi S."/>
            <person name="Kunihiro T."/>
            <person name="Murakami T."/>
            <person name="Mori H."/>
            <person name="Iino T."/>
            <person name="Ohkuma M."/>
            <person name="Sakamoto M."/>
        </authorList>
    </citation>
    <scope>NUCLEOTIDE SEQUENCE</scope>
    <source>
        <strain evidence="2">JCM 30884</strain>
    </source>
</reference>
<dbReference type="EMBL" id="AP019695">
    <property type="protein sequence ID" value="BBK21177.1"/>
    <property type="molecule type" value="Genomic_DNA"/>
</dbReference>
<dbReference type="KEGG" id="aarg:Aargi30884_13860"/>